<organism evidence="2 3">
    <name type="scientific">Candidatus Nucleicultrix amoebiphila FS5</name>
    <dbReference type="NCBI Taxonomy" id="1414854"/>
    <lineage>
        <taxon>Bacteria</taxon>
        <taxon>Pseudomonadati</taxon>
        <taxon>Pseudomonadota</taxon>
        <taxon>Alphaproteobacteria</taxon>
        <taxon>Holosporales</taxon>
        <taxon>Candidatus Nucleicultricaceae</taxon>
        <taxon>Candidatus Nucleicultrix</taxon>
    </lineage>
</organism>
<evidence type="ECO:0000313" key="3">
    <source>
        <dbReference type="Proteomes" id="UP000237351"/>
    </source>
</evidence>
<dbReference type="RefSeq" id="WP_085784488.1">
    <property type="nucleotide sequence ID" value="NZ_CP008743.1"/>
</dbReference>
<evidence type="ECO:0000313" key="2">
    <source>
        <dbReference type="EMBL" id="ARN84976.1"/>
    </source>
</evidence>
<reference evidence="2 3" key="1">
    <citation type="submission" date="2014-06" db="EMBL/GenBank/DDBJ databases">
        <title>The genome of the endonuclear symbiont Nucleicultrix amoebiphila.</title>
        <authorList>
            <person name="Schulz F."/>
            <person name="Horn M."/>
        </authorList>
    </citation>
    <scope>NUCLEOTIDE SEQUENCE [LARGE SCALE GENOMIC DNA]</scope>
    <source>
        <strain evidence="2 3">FS5</strain>
    </source>
</reference>
<name>A0A1W6N5C6_9PROT</name>
<accession>A0A1W6N5C6</accession>
<evidence type="ECO:0008006" key="4">
    <source>
        <dbReference type="Google" id="ProtNLM"/>
    </source>
</evidence>
<evidence type="ECO:0000256" key="1">
    <source>
        <dbReference type="SAM" id="SignalP"/>
    </source>
</evidence>
<gene>
    <name evidence="2" type="ORF">GQ61_06390</name>
</gene>
<keyword evidence="3" id="KW-1185">Reference proteome</keyword>
<dbReference type="KEGG" id="naf:GQ61_06390"/>
<protein>
    <recommendedName>
        <fullName evidence="4">Lipoprotein SmpA/OmlA domain-containing protein</fullName>
    </recommendedName>
</protein>
<feature type="signal peptide" evidence="1">
    <location>
        <begin position="1"/>
        <end position="28"/>
    </location>
</feature>
<dbReference type="AlphaFoldDB" id="A0A1W6N5C6"/>
<proteinExistence type="predicted"/>
<keyword evidence="1" id="KW-0732">Signal</keyword>
<dbReference type="Proteomes" id="UP000237351">
    <property type="component" value="Chromosome"/>
</dbReference>
<dbReference type="EMBL" id="CP008743">
    <property type="protein sequence ID" value="ARN84976.1"/>
    <property type="molecule type" value="Genomic_DNA"/>
</dbReference>
<sequence>MKNTLSRVLKITGLGLIMSFNCASQSFAECPEFNATDWRSLSHGQTVKNYKITKGKSAVEGLMSRGSKTPIFDSEKQDVCYYKATKEQLSNTIELTFIEPSAKSLYQR</sequence>
<feature type="chain" id="PRO_5012913222" description="Lipoprotein SmpA/OmlA domain-containing protein" evidence="1">
    <location>
        <begin position="29"/>
        <end position="108"/>
    </location>
</feature>